<dbReference type="EMBL" id="BTSY01000006">
    <property type="protein sequence ID" value="GMT32685.1"/>
    <property type="molecule type" value="Genomic_DNA"/>
</dbReference>
<evidence type="ECO:0000256" key="1">
    <source>
        <dbReference type="SAM" id="MobiDB-lite"/>
    </source>
</evidence>
<accession>A0AAV5WQA1</accession>
<reference evidence="2" key="1">
    <citation type="submission" date="2023-10" db="EMBL/GenBank/DDBJ databases">
        <title>Genome assembly of Pristionchus species.</title>
        <authorList>
            <person name="Yoshida K."/>
            <person name="Sommer R.J."/>
        </authorList>
    </citation>
    <scope>NUCLEOTIDE SEQUENCE</scope>
    <source>
        <strain evidence="2">RS5133</strain>
    </source>
</reference>
<protein>
    <submittedName>
        <fullName evidence="2">Uncharacterized protein</fullName>
    </submittedName>
</protein>
<sequence length="113" mass="12731">KPAFAPSDFPTITIKVHRRRHPRQTIFSTADSSERWGPSGWNQIPPPDPFTSTPSTIHHHRRHRNRTLEAQKAMALILVAAPICQAMQAISMTTFSKPLCTLEQIWTSCNAMA</sequence>
<organism evidence="2 3">
    <name type="scientific">Pristionchus fissidentatus</name>
    <dbReference type="NCBI Taxonomy" id="1538716"/>
    <lineage>
        <taxon>Eukaryota</taxon>
        <taxon>Metazoa</taxon>
        <taxon>Ecdysozoa</taxon>
        <taxon>Nematoda</taxon>
        <taxon>Chromadorea</taxon>
        <taxon>Rhabditida</taxon>
        <taxon>Rhabditina</taxon>
        <taxon>Diplogasteromorpha</taxon>
        <taxon>Diplogasteroidea</taxon>
        <taxon>Neodiplogasteridae</taxon>
        <taxon>Pristionchus</taxon>
    </lineage>
</organism>
<evidence type="ECO:0000313" key="2">
    <source>
        <dbReference type="EMBL" id="GMT32685.1"/>
    </source>
</evidence>
<feature type="region of interest" description="Disordered" evidence="1">
    <location>
        <begin position="20"/>
        <end position="57"/>
    </location>
</feature>
<feature type="non-terminal residue" evidence="2">
    <location>
        <position position="113"/>
    </location>
</feature>
<evidence type="ECO:0000313" key="3">
    <source>
        <dbReference type="Proteomes" id="UP001432322"/>
    </source>
</evidence>
<gene>
    <name evidence="2" type="ORF">PFISCL1PPCAC_23982</name>
</gene>
<comment type="caution">
    <text evidence="2">The sequence shown here is derived from an EMBL/GenBank/DDBJ whole genome shotgun (WGS) entry which is preliminary data.</text>
</comment>
<dbReference type="AlphaFoldDB" id="A0AAV5WQA1"/>
<feature type="non-terminal residue" evidence="2">
    <location>
        <position position="1"/>
    </location>
</feature>
<name>A0AAV5WQA1_9BILA</name>
<dbReference type="Proteomes" id="UP001432322">
    <property type="component" value="Unassembled WGS sequence"/>
</dbReference>
<keyword evidence="3" id="KW-1185">Reference proteome</keyword>
<proteinExistence type="predicted"/>